<comment type="caution">
    <text evidence="2">The sequence shown here is derived from an EMBL/GenBank/DDBJ whole genome shotgun (WGS) entry which is preliminary data.</text>
</comment>
<dbReference type="EMBL" id="BAEO01000055">
    <property type="protein sequence ID" value="GAC20754.1"/>
    <property type="molecule type" value="Genomic_DNA"/>
</dbReference>
<evidence type="ECO:0000313" key="3">
    <source>
        <dbReference type="Proteomes" id="UP000006327"/>
    </source>
</evidence>
<dbReference type="InterPro" id="IPR035959">
    <property type="entry name" value="RutC-like_sf"/>
</dbReference>
<dbReference type="SUPFAM" id="SSF55298">
    <property type="entry name" value="YjgF-like"/>
    <property type="match status" value="1"/>
</dbReference>
<proteinExistence type="inferred from homology"/>
<dbReference type="RefSeq" id="WP_007622982.1">
    <property type="nucleotide sequence ID" value="NZ_BAEO01000055.1"/>
</dbReference>
<dbReference type="Pfam" id="PF01042">
    <property type="entry name" value="Ribonuc_L-PSP"/>
    <property type="match status" value="1"/>
</dbReference>
<protein>
    <submittedName>
        <fullName evidence="2">Ribonuclease UK114</fullName>
    </submittedName>
</protein>
<evidence type="ECO:0000256" key="1">
    <source>
        <dbReference type="ARBA" id="ARBA00010552"/>
    </source>
</evidence>
<dbReference type="STRING" id="493475.GARC_3800"/>
<dbReference type="eggNOG" id="COG0251">
    <property type="taxonomic scope" value="Bacteria"/>
</dbReference>
<sequence length="156" mass="17433">MKLTNRQLTTYLFSVLISLFFSLQTVAEPIEYFTSQRNIDNHYPFSNAVRVGDLLFLSGELGTLPNSSKLIGGGIKNETKQIMENIKASLAKHNLTMNDLVKCTAMLADIKDWPIFNEVYKGYFSNHFPARSAFATNGLGLNARLELECIAAFSSQ</sequence>
<evidence type="ECO:0000313" key="2">
    <source>
        <dbReference type="EMBL" id="GAC20754.1"/>
    </source>
</evidence>
<dbReference type="GO" id="GO:0005829">
    <property type="term" value="C:cytosol"/>
    <property type="evidence" value="ECO:0007669"/>
    <property type="project" value="TreeGrafter"/>
</dbReference>
<dbReference type="CDD" id="cd00448">
    <property type="entry name" value="YjgF_YER057c_UK114_family"/>
    <property type="match status" value="1"/>
</dbReference>
<dbReference type="OrthoDB" id="9803101at2"/>
<accession>K6XJB8</accession>
<keyword evidence="3" id="KW-1185">Reference proteome</keyword>
<organism evidence="2 3">
    <name type="scientific">Paraglaciecola arctica BSs20135</name>
    <dbReference type="NCBI Taxonomy" id="493475"/>
    <lineage>
        <taxon>Bacteria</taxon>
        <taxon>Pseudomonadati</taxon>
        <taxon>Pseudomonadota</taxon>
        <taxon>Gammaproteobacteria</taxon>
        <taxon>Alteromonadales</taxon>
        <taxon>Alteromonadaceae</taxon>
        <taxon>Paraglaciecola</taxon>
    </lineage>
</organism>
<dbReference type="PANTHER" id="PTHR11803:SF39">
    <property type="entry name" value="2-IMINOBUTANOATE_2-IMINOPROPANOATE DEAMINASE"/>
    <property type="match status" value="1"/>
</dbReference>
<comment type="similarity">
    <text evidence="1">Belongs to the RutC family.</text>
</comment>
<dbReference type="FunFam" id="3.30.1330.40:FF:000001">
    <property type="entry name" value="L-PSP family endoribonuclease"/>
    <property type="match status" value="1"/>
</dbReference>
<dbReference type="Gene3D" id="3.30.1330.40">
    <property type="entry name" value="RutC-like"/>
    <property type="match status" value="1"/>
</dbReference>
<name>K6XJB8_9ALTE</name>
<dbReference type="GO" id="GO:0019239">
    <property type="term" value="F:deaminase activity"/>
    <property type="evidence" value="ECO:0007669"/>
    <property type="project" value="TreeGrafter"/>
</dbReference>
<dbReference type="AlphaFoldDB" id="K6XJB8"/>
<gene>
    <name evidence="2" type="ORF">GARC_3800</name>
</gene>
<reference evidence="2 3" key="1">
    <citation type="journal article" date="2017" name="Antonie Van Leeuwenhoek">
        <title>Rhizobium rhizosphaerae sp. nov., a novel species isolated from rice rhizosphere.</title>
        <authorList>
            <person name="Zhao J.J."/>
            <person name="Zhang J."/>
            <person name="Zhang R.J."/>
            <person name="Zhang C.W."/>
            <person name="Yin H.Q."/>
            <person name="Zhang X.X."/>
        </authorList>
    </citation>
    <scope>NUCLEOTIDE SEQUENCE [LARGE SCALE GENOMIC DNA]</scope>
    <source>
        <strain evidence="2 3">BSs20135</strain>
    </source>
</reference>
<dbReference type="Proteomes" id="UP000006327">
    <property type="component" value="Unassembled WGS sequence"/>
</dbReference>
<dbReference type="PANTHER" id="PTHR11803">
    <property type="entry name" value="2-IMINOBUTANOATE/2-IMINOPROPANOATE DEAMINASE RIDA"/>
    <property type="match status" value="1"/>
</dbReference>
<dbReference type="InterPro" id="IPR006175">
    <property type="entry name" value="YjgF/YER057c/UK114"/>
</dbReference>